<dbReference type="OrthoDB" id="1160903at2"/>
<dbReference type="Proteomes" id="UP000023541">
    <property type="component" value="Unassembled WGS sequence"/>
</dbReference>
<comment type="caution">
    <text evidence="2">The sequence shown here is derived from an EMBL/GenBank/DDBJ whole genome shotgun (WGS) entry which is preliminary data.</text>
</comment>
<feature type="transmembrane region" description="Helical" evidence="1">
    <location>
        <begin position="54"/>
        <end position="74"/>
    </location>
</feature>
<dbReference type="eggNOG" id="ENOG503001K">
    <property type="taxonomic scope" value="Bacteria"/>
</dbReference>
<keyword evidence="1" id="KW-1133">Transmembrane helix</keyword>
<evidence type="ECO:0000313" key="3">
    <source>
        <dbReference type="Proteomes" id="UP000023541"/>
    </source>
</evidence>
<protein>
    <recommendedName>
        <fullName evidence="4">YhhN-like protein</fullName>
    </recommendedName>
</protein>
<evidence type="ECO:0000313" key="2">
    <source>
        <dbReference type="EMBL" id="EZH72056.1"/>
    </source>
</evidence>
<name>A0A023BQ18_9FLAO</name>
<feature type="transmembrane region" description="Helical" evidence="1">
    <location>
        <begin position="168"/>
        <end position="187"/>
    </location>
</feature>
<evidence type="ECO:0000256" key="1">
    <source>
        <dbReference type="SAM" id="Phobius"/>
    </source>
</evidence>
<dbReference type="RefSeq" id="WP_034245414.1">
    <property type="nucleotide sequence ID" value="NZ_AQRA01000009.1"/>
</dbReference>
<keyword evidence="3" id="KW-1185">Reference proteome</keyword>
<organism evidence="2 3">
    <name type="scientific">Aquimarina atlantica</name>
    <dbReference type="NCBI Taxonomy" id="1317122"/>
    <lineage>
        <taxon>Bacteria</taxon>
        <taxon>Pseudomonadati</taxon>
        <taxon>Bacteroidota</taxon>
        <taxon>Flavobacteriia</taxon>
        <taxon>Flavobacteriales</taxon>
        <taxon>Flavobacteriaceae</taxon>
        <taxon>Aquimarina</taxon>
    </lineage>
</organism>
<gene>
    <name evidence="2" type="ORF">ATO12_24265</name>
</gene>
<dbReference type="AlphaFoldDB" id="A0A023BQ18"/>
<dbReference type="STRING" id="1317122.ATO12_24265"/>
<feature type="transmembrane region" description="Helical" evidence="1">
    <location>
        <begin position="80"/>
        <end position="98"/>
    </location>
</feature>
<feature type="transmembrane region" description="Helical" evidence="1">
    <location>
        <begin position="199"/>
        <end position="217"/>
    </location>
</feature>
<keyword evidence="1" id="KW-0472">Membrane</keyword>
<accession>A0A023BQ18</accession>
<sequence>MNEGKLLKLLISFLIIIQVLGYVFQNDFLNTYTSLILVVLITALYFVNSKRIRTFKVIVLLIFFIKELGVFYTIDNVVKFQIEAHIAAYILLFYFLYYNHKSFVYNNRDVFTLVLGSSLFTIIFFMAYLELKDPMGEMQVLGFLYLLLIYVLLIVGAMHYINIRSEKSLWFFLSMLNFAFSDFMFLIDRFYLRSKELNVLMLICSPIALLFLVNYMITKSLVLKSEEFEGF</sequence>
<keyword evidence="1" id="KW-0812">Transmembrane</keyword>
<feature type="transmembrane region" description="Helical" evidence="1">
    <location>
        <begin position="141"/>
        <end position="161"/>
    </location>
</feature>
<feature type="transmembrane region" description="Helical" evidence="1">
    <location>
        <begin position="30"/>
        <end position="47"/>
    </location>
</feature>
<reference evidence="2 3" key="1">
    <citation type="submission" date="2014-04" db="EMBL/GenBank/DDBJ databases">
        <title>Aquimarina sp. 22II-S11-z7 Genome Sequencing.</title>
        <authorList>
            <person name="Lai Q."/>
        </authorList>
    </citation>
    <scope>NUCLEOTIDE SEQUENCE [LARGE SCALE GENOMIC DNA]</scope>
    <source>
        <strain evidence="2 3">22II-S11-z7</strain>
    </source>
</reference>
<feature type="transmembrane region" description="Helical" evidence="1">
    <location>
        <begin position="7"/>
        <end position="24"/>
    </location>
</feature>
<evidence type="ECO:0008006" key="4">
    <source>
        <dbReference type="Google" id="ProtNLM"/>
    </source>
</evidence>
<dbReference type="EMBL" id="AQRA01000009">
    <property type="protein sequence ID" value="EZH72056.1"/>
    <property type="molecule type" value="Genomic_DNA"/>
</dbReference>
<feature type="transmembrane region" description="Helical" evidence="1">
    <location>
        <begin position="110"/>
        <end position="129"/>
    </location>
</feature>
<proteinExistence type="predicted"/>